<evidence type="ECO:0000313" key="2">
    <source>
        <dbReference type="EnsemblPlants" id="PNT70861"/>
    </source>
</evidence>
<reference evidence="1 2" key="1">
    <citation type="journal article" date="2010" name="Nature">
        <title>Genome sequencing and analysis of the model grass Brachypodium distachyon.</title>
        <authorList>
            <consortium name="International Brachypodium Initiative"/>
        </authorList>
    </citation>
    <scope>NUCLEOTIDE SEQUENCE [LARGE SCALE GENOMIC DNA]</scope>
    <source>
        <strain evidence="1 2">Bd21</strain>
    </source>
</reference>
<keyword evidence="3" id="KW-1185">Reference proteome</keyword>
<evidence type="ECO:0000313" key="1">
    <source>
        <dbReference type="EMBL" id="PNT70861.1"/>
    </source>
</evidence>
<dbReference type="Gramene" id="PNT70861">
    <property type="protein sequence ID" value="PNT70861"/>
    <property type="gene ID" value="BRADI_2g19245v3"/>
</dbReference>
<organism evidence="1">
    <name type="scientific">Brachypodium distachyon</name>
    <name type="common">Purple false brome</name>
    <name type="synonym">Trachynia distachya</name>
    <dbReference type="NCBI Taxonomy" id="15368"/>
    <lineage>
        <taxon>Eukaryota</taxon>
        <taxon>Viridiplantae</taxon>
        <taxon>Streptophyta</taxon>
        <taxon>Embryophyta</taxon>
        <taxon>Tracheophyta</taxon>
        <taxon>Spermatophyta</taxon>
        <taxon>Magnoliopsida</taxon>
        <taxon>Liliopsida</taxon>
        <taxon>Poales</taxon>
        <taxon>Poaceae</taxon>
        <taxon>BOP clade</taxon>
        <taxon>Pooideae</taxon>
        <taxon>Stipodae</taxon>
        <taxon>Brachypodieae</taxon>
        <taxon>Brachypodium</taxon>
    </lineage>
</organism>
<accession>A0A2K2D993</accession>
<gene>
    <name evidence="1" type="ORF">BRADI_2g19245v3</name>
</gene>
<dbReference type="Proteomes" id="UP000008810">
    <property type="component" value="Chromosome 2"/>
</dbReference>
<dbReference type="AlphaFoldDB" id="A0A2K2D993"/>
<evidence type="ECO:0000313" key="3">
    <source>
        <dbReference type="Proteomes" id="UP000008810"/>
    </source>
</evidence>
<dbReference type="EnsemblPlants" id="PNT70861">
    <property type="protein sequence ID" value="PNT70861"/>
    <property type="gene ID" value="BRADI_2g19245v3"/>
</dbReference>
<name>A0A2K2D993_BRADI</name>
<protein>
    <submittedName>
        <fullName evidence="1 2">Uncharacterized protein</fullName>
    </submittedName>
</protein>
<sequence>MRHPPTHRHRRELGAVARGPATAPRARLEFAPYEPVGLESVLLPIPRSAAPRLRRDATTAATRRPPSRAGLHLLAAAASLLDPPLASVAAAAAACSGFDSFALWSPAGTRATATTARASSAPLTPEAMTTSTWPGAAAVPAPSAAKPGHGQAQPTCPHLLPAPLCRPEVESAVAGRRFSCSLISLDPLDFVSV</sequence>
<reference evidence="1" key="2">
    <citation type="submission" date="2017-06" db="EMBL/GenBank/DDBJ databases">
        <title>WGS assembly of Brachypodium distachyon.</title>
        <authorList>
            <consortium name="The International Brachypodium Initiative"/>
            <person name="Lucas S."/>
            <person name="Harmon-Smith M."/>
            <person name="Lail K."/>
            <person name="Tice H."/>
            <person name="Grimwood J."/>
            <person name="Bruce D."/>
            <person name="Barry K."/>
            <person name="Shu S."/>
            <person name="Lindquist E."/>
            <person name="Wang M."/>
            <person name="Pitluck S."/>
            <person name="Vogel J.P."/>
            <person name="Garvin D.F."/>
            <person name="Mockler T.C."/>
            <person name="Schmutz J."/>
            <person name="Rokhsar D."/>
            <person name="Bevan M.W."/>
        </authorList>
    </citation>
    <scope>NUCLEOTIDE SEQUENCE</scope>
    <source>
        <strain evidence="1">Bd21</strain>
    </source>
</reference>
<dbReference type="InParanoid" id="A0A2K2D993"/>
<reference evidence="2" key="3">
    <citation type="submission" date="2018-08" db="UniProtKB">
        <authorList>
            <consortium name="EnsemblPlants"/>
        </authorList>
    </citation>
    <scope>IDENTIFICATION</scope>
    <source>
        <strain evidence="2">cv. Bd21</strain>
    </source>
</reference>
<dbReference type="EMBL" id="CM000881">
    <property type="protein sequence ID" value="PNT70861.1"/>
    <property type="molecule type" value="Genomic_DNA"/>
</dbReference>
<proteinExistence type="predicted"/>